<dbReference type="PANTHER" id="PTHR42953:SF3">
    <property type="entry name" value="HIGH-AFFINITY ZINC UPTAKE SYSTEM PROTEIN ZNUA"/>
    <property type="match status" value="1"/>
</dbReference>
<protein>
    <submittedName>
        <fullName evidence="6">ABC transport system substrate-binding protein</fullName>
    </submittedName>
</protein>
<evidence type="ECO:0000313" key="7">
    <source>
        <dbReference type="Proteomes" id="UP000000492"/>
    </source>
</evidence>
<dbReference type="Proteomes" id="UP000000492">
    <property type="component" value="Chromosome"/>
</dbReference>
<gene>
    <name evidence="6" type="ordered locus">CRES_1898</name>
</gene>
<proteinExistence type="inferred from homology"/>
<evidence type="ECO:0000256" key="3">
    <source>
        <dbReference type="ARBA" id="ARBA00022729"/>
    </source>
</evidence>
<accession>F8E2D3</accession>
<dbReference type="InterPro" id="IPR006128">
    <property type="entry name" value="Lipoprotein_PsaA-like"/>
</dbReference>
<sequence>MPSREDGIVDVVTTTPIVTDLARHVAGDRARVTGLIPSNADPHTHELTLRDVRNIANADIAFSNGLLLEPQPVLRSLHNSSLPGTPVVSVAEQATTRGATVVPLVENLALDTVWLGLRSVSGKGPAGDSASSGSTPPASPDGEVQLAVTGVDGPGNAAAYVTGTFGNPEIFFNSGDGFDASRGYEGDSTTLPVDAHTHMSWAFSQPGVYRVHFKASASGGAGQLPSPVAEQTVTFAVGVPPEEAAQGMLSAGEKPEYLDHGHVDVAVGVDKKTISLRGDRKDTPADKAVVVVPAKSLQQIPPSADYRFLGNPGSETYMLPQAVLGKHVHGELDPHLWHNVRNVMAMVKVIRDELIAVDPEGTREYRRNTESYLERLRRLDEDMQRAVDAVPQERRQLVTAHDGYAYLADAYGMKIGGFVSPNPAVEPSARDVIALTRTLENLKVPAVFLEPSLAGQARDLKQIAENLGIRVCTIRGDAFDPEVGDYEELMRANARNFTECLGAGAEPAKGSSQGRKE</sequence>
<dbReference type="NCBIfam" id="TIGR03769">
    <property type="entry name" value="P_ac_wall_RPT"/>
    <property type="match status" value="1"/>
</dbReference>
<dbReference type="AlphaFoldDB" id="F8E2D3"/>
<dbReference type="GO" id="GO:0030313">
    <property type="term" value="C:cell envelope"/>
    <property type="evidence" value="ECO:0007669"/>
    <property type="project" value="UniProtKB-SubCell"/>
</dbReference>
<evidence type="ECO:0000256" key="5">
    <source>
        <dbReference type="SAM" id="MobiDB-lite"/>
    </source>
</evidence>
<feature type="region of interest" description="Disordered" evidence="5">
    <location>
        <begin position="124"/>
        <end position="145"/>
    </location>
</feature>
<dbReference type="InterPro" id="IPR050492">
    <property type="entry name" value="Bact_metal-bind_prot9"/>
</dbReference>
<reference evidence="6 7" key="1">
    <citation type="journal article" date="2012" name="BMC Genomics">
        <title>Complete genome sequence, lifestyle, and multi-drug resistance of the human pathogen Corynebacterium resistens DSM 45100 isolated from blood samples of a leukemia patient.</title>
        <authorList>
            <person name="Schroder J."/>
            <person name="Maus I."/>
            <person name="Meyer K."/>
            <person name="Wordemann S."/>
            <person name="Blom J."/>
            <person name="Jaenicke S."/>
            <person name="Schneider J."/>
            <person name="Trost E."/>
            <person name="Tauch A."/>
        </authorList>
    </citation>
    <scope>NUCLEOTIDE SEQUENCE [LARGE SCALE GENOMIC DNA]</scope>
    <source>
        <strain evidence="7">DSM 45100 / JCM 12819 / CCUG 50093 / GTC 2026 / SICGH 158</strain>
    </source>
</reference>
<dbReference type="SUPFAM" id="SSF53807">
    <property type="entry name" value="Helical backbone' metal receptor"/>
    <property type="match status" value="1"/>
</dbReference>
<feature type="compositionally biased region" description="Low complexity" evidence="5">
    <location>
        <begin position="124"/>
        <end position="142"/>
    </location>
</feature>
<evidence type="ECO:0000256" key="2">
    <source>
        <dbReference type="ARBA" id="ARBA00022448"/>
    </source>
</evidence>
<dbReference type="STRING" id="662755.CRES_1898"/>
<evidence type="ECO:0000256" key="1">
    <source>
        <dbReference type="ARBA" id="ARBA00011028"/>
    </source>
</evidence>
<evidence type="ECO:0000256" key="4">
    <source>
        <dbReference type="RuleBase" id="RU003512"/>
    </source>
</evidence>
<dbReference type="PRINTS" id="PR00690">
    <property type="entry name" value="ADHESNFAMILY"/>
</dbReference>
<dbReference type="GO" id="GO:0007155">
    <property type="term" value="P:cell adhesion"/>
    <property type="evidence" value="ECO:0007669"/>
    <property type="project" value="InterPro"/>
</dbReference>
<dbReference type="InterPro" id="IPR022434">
    <property type="entry name" value="ABC_LPXTG_lipo_actinobac"/>
</dbReference>
<dbReference type="PANTHER" id="PTHR42953">
    <property type="entry name" value="HIGH-AFFINITY ZINC UPTAKE SYSTEM PROTEIN ZNUA-RELATED"/>
    <property type="match status" value="1"/>
</dbReference>
<dbReference type="HOGENOM" id="CLU_016838_6_1_11"/>
<dbReference type="InterPro" id="IPR006127">
    <property type="entry name" value="ZnuA-like"/>
</dbReference>
<keyword evidence="2 4" id="KW-0813">Transport</keyword>
<keyword evidence="7" id="KW-1185">Reference proteome</keyword>
<dbReference type="NCBIfam" id="NF038134">
    <property type="entry name" value="choice_anch_M"/>
    <property type="match status" value="1"/>
</dbReference>
<dbReference type="GO" id="GO:0046872">
    <property type="term" value="F:metal ion binding"/>
    <property type="evidence" value="ECO:0007669"/>
    <property type="project" value="UniProtKB-KW"/>
</dbReference>
<evidence type="ECO:0000313" key="6">
    <source>
        <dbReference type="EMBL" id="AEI10251.1"/>
    </source>
</evidence>
<dbReference type="Gene3D" id="3.40.50.1980">
    <property type="entry name" value="Nitrogenase molybdenum iron protein domain"/>
    <property type="match status" value="3"/>
</dbReference>
<comment type="similarity">
    <text evidence="1 4">Belongs to the bacterial solute-binding protein 9 family.</text>
</comment>
<name>F8E2D3_CORRG</name>
<dbReference type="NCBIfam" id="TIGR03772">
    <property type="entry name" value="anch_rpt_subst"/>
    <property type="match status" value="1"/>
</dbReference>
<dbReference type="KEGG" id="crd:CRES_1898"/>
<dbReference type="GO" id="GO:0030001">
    <property type="term" value="P:metal ion transport"/>
    <property type="evidence" value="ECO:0007669"/>
    <property type="project" value="InterPro"/>
</dbReference>
<dbReference type="Pfam" id="PF01297">
    <property type="entry name" value="ZnuA"/>
    <property type="match status" value="2"/>
</dbReference>
<dbReference type="InterPro" id="IPR006129">
    <property type="entry name" value="AdhesinB"/>
</dbReference>
<organism evidence="6 7">
    <name type="scientific">Corynebacterium resistens (strain DSM 45100 / JCM 12819 / GTC 2026 / SICGH 158)</name>
    <dbReference type="NCBI Taxonomy" id="662755"/>
    <lineage>
        <taxon>Bacteria</taxon>
        <taxon>Bacillati</taxon>
        <taxon>Actinomycetota</taxon>
        <taxon>Actinomycetes</taxon>
        <taxon>Mycobacteriales</taxon>
        <taxon>Corynebacteriaceae</taxon>
        <taxon>Corynebacterium</taxon>
    </lineage>
</organism>
<keyword evidence="3" id="KW-0732">Signal</keyword>
<dbReference type="eggNOG" id="COG0803">
    <property type="taxonomic scope" value="Bacteria"/>
</dbReference>
<dbReference type="EMBL" id="CP002857">
    <property type="protein sequence ID" value="AEI10251.1"/>
    <property type="molecule type" value="Genomic_DNA"/>
</dbReference>
<dbReference type="InterPro" id="IPR022435">
    <property type="entry name" value="Surface-anchored_actinobac"/>
</dbReference>
<dbReference type="PRINTS" id="PR00691">
    <property type="entry name" value="ADHESINB"/>
</dbReference>